<evidence type="ECO:0000313" key="7">
    <source>
        <dbReference type="Proteomes" id="UP001299970"/>
    </source>
</evidence>
<dbReference type="Pfam" id="PF00501">
    <property type="entry name" value="AMP-binding"/>
    <property type="match status" value="1"/>
</dbReference>
<dbReference type="EMBL" id="JAKXMK010000008">
    <property type="protein sequence ID" value="MCH6166162.1"/>
    <property type="molecule type" value="Genomic_DNA"/>
</dbReference>
<dbReference type="Pfam" id="PF13193">
    <property type="entry name" value="AMP-binding_C"/>
    <property type="match status" value="1"/>
</dbReference>
<evidence type="ECO:0000259" key="5">
    <source>
        <dbReference type="Pfam" id="PF13193"/>
    </source>
</evidence>
<dbReference type="PANTHER" id="PTHR43201:SF5">
    <property type="entry name" value="MEDIUM-CHAIN ACYL-COA LIGASE ACSF2, MITOCHONDRIAL"/>
    <property type="match status" value="1"/>
</dbReference>
<comment type="similarity">
    <text evidence="1">Belongs to the ATP-dependent AMP-binding enzyme family.</text>
</comment>
<evidence type="ECO:0000256" key="1">
    <source>
        <dbReference type="ARBA" id="ARBA00006432"/>
    </source>
</evidence>
<dbReference type="InterPro" id="IPR000873">
    <property type="entry name" value="AMP-dep_synth/lig_dom"/>
</dbReference>
<organism evidence="6 7">
    <name type="scientific">Pseudonocardia alaniniphila</name>
    <dbReference type="NCBI Taxonomy" id="75291"/>
    <lineage>
        <taxon>Bacteria</taxon>
        <taxon>Bacillati</taxon>
        <taxon>Actinomycetota</taxon>
        <taxon>Actinomycetes</taxon>
        <taxon>Pseudonocardiales</taxon>
        <taxon>Pseudonocardiaceae</taxon>
        <taxon>Pseudonocardia</taxon>
    </lineage>
</organism>
<dbReference type="RefSeq" id="WP_241036195.1">
    <property type="nucleotide sequence ID" value="NZ_BAAAJF010000020.1"/>
</dbReference>
<dbReference type="PANTHER" id="PTHR43201">
    <property type="entry name" value="ACYL-COA SYNTHETASE"/>
    <property type="match status" value="1"/>
</dbReference>
<feature type="domain" description="AMP-dependent synthetase/ligase" evidence="4">
    <location>
        <begin position="12"/>
        <end position="346"/>
    </location>
</feature>
<evidence type="ECO:0000313" key="6">
    <source>
        <dbReference type="EMBL" id="MCH6166162.1"/>
    </source>
</evidence>
<feature type="domain" description="AMP-binding enzyme C-terminal" evidence="5">
    <location>
        <begin position="396"/>
        <end position="476"/>
    </location>
</feature>
<keyword evidence="7" id="KW-1185">Reference proteome</keyword>
<dbReference type="Gene3D" id="3.30.300.30">
    <property type="match status" value="1"/>
</dbReference>
<dbReference type="InterPro" id="IPR042099">
    <property type="entry name" value="ANL_N_sf"/>
</dbReference>
<dbReference type="Gene3D" id="3.40.50.12780">
    <property type="entry name" value="N-terminal domain of ligase-like"/>
    <property type="match status" value="1"/>
</dbReference>
<dbReference type="InterPro" id="IPR025110">
    <property type="entry name" value="AMP-bd_C"/>
</dbReference>
<dbReference type="Proteomes" id="UP001299970">
    <property type="component" value="Unassembled WGS sequence"/>
</dbReference>
<sequence>MPIRLRGLLRSRSAGHPHKTFLEDARTHRVIDNAGIDAAARAWSRELDALHVPHGARVLVDIDDPLSFAVVHLSVIAAGRCSAPVNPEATPAETHRARMALRPVLVITDRALRPGLRVQVGTGLPVDPVADPGAPVPDDGPPGSAALLTSGSTGAPKTVVLAEEQLLHVAGAVARHHRLTAADRGFNPLPLFHINGQVVGLLATLVSGATLVLDRRFHRTGFWPLLAAHDITWLNAVPAVLTILSREKIPVLPQRLRFVRSASAPLSENVGRLIAAATGVPVVESYGMTEAASQITATPLDAPARPGSVGLPVDVELEVIGPDGGVCPPGAVGRVRIRGAGVIRGYADGRGADRIDDAHWLDTADLGRLDDDGYLYLVGRADDVVNRGGELVYPREIEEVLLDEPAVADAVVIGRPDDVLGAVPIALIRPADELDAAAGAQLVRRLVKLCTVHLARYKRPAEFRLVGGFPLAPTGKVRRTELRRQLADELAASGR</sequence>
<accession>A0ABS9TCC4</accession>
<evidence type="ECO:0000256" key="3">
    <source>
        <dbReference type="SAM" id="MobiDB-lite"/>
    </source>
</evidence>
<dbReference type="InterPro" id="IPR045851">
    <property type="entry name" value="AMP-bd_C_sf"/>
</dbReference>
<name>A0ABS9TCC4_9PSEU</name>
<feature type="region of interest" description="Disordered" evidence="3">
    <location>
        <begin position="123"/>
        <end position="144"/>
    </location>
</feature>
<proteinExistence type="inferred from homology"/>
<comment type="caution">
    <text evidence="6">The sequence shown here is derived from an EMBL/GenBank/DDBJ whole genome shotgun (WGS) entry which is preliminary data.</text>
</comment>
<evidence type="ECO:0000256" key="2">
    <source>
        <dbReference type="ARBA" id="ARBA00022598"/>
    </source>
</evidence>
<gene>
    <name evidence="6" type="ORF">MMF94_10750</name>
</gene>
<protein>
    <submittedName>
        <fullName evidence="6">AMP-binding protein</fullName>
    </submittedName>
</protein>
<reference evidence="6 7" key="1">
    <citation type="submission" date="2022-03" db="EMBL/GenBank/DDBJ databases">
        <title>Pseudonocardia alaer sp. nov., a novel actinomycete isolated from reed forest soil.</title>
        <authorList>
            <person name="Wang L."/>
        </authorList>
    </citation>
    <scope>NUCLEOTIDE SEQUENCE [LARGE SCALE GENOMIC DNA]</scope>
    <source>
        <strain evidence="6 7">Y-16303</strain>
    </source>
</reference>
<dbReference type="SUPFAM" id="SSF56801">
    <property type="entry name" value="Acetyl-CoA synthetase-like"/>
    <property type="match status" value="1"/>
</dbReference>
<evidence type="ECO:0000259" key="4">
    <source>
        <dbReference type="Pfam" id="PF00501"/>
    </source>
</evidence>
<keyword evidence="2" id="KW-0436">Ligase</keyword>